<comment type="caution">
    <text evidence="2">The sequence shown here is derived from an EMBL/GenBank/DDBJ whole genome shotgun (WGS) entry which is preliminary data.</text>
</comment>
<feature type="compositionally biased region" description="Low complexity" evidence="1">
    <location>
        <begin position="65"/>
        <end position="115"/>
    </location>
</feature>
<dbReference type="EMBL" id="AUSV01000008">
    <property type="protein sequence ID" value="ESP95065.1"/>
    <property type="molecule type" value="Genomic_DNA"/>
</dbReference>
<evidence type="ECO:0000313" key="3">
    <source>
        <dbReference type="Proteomes" id="UP000017820"/>
    </source>
</evidence>
<accession>V4HW73</accession>
<dbReference type="RefSeq" id="WP_023397585.1">
    <property type="nucleotide sequence ID" value="NZ_AUSV01000008.1"/>
</dbReference>
<sequence>MFNFFKRKKRYNKRRLVDSKPQVYDSKMHTWVWLESLSLSEREYDELPQDNSVADCTHSSRSDTDSSQTCSSISHSSNDSWSPSYSSSDSSSSYSGSSSSFSSGCSGSSDSGSWD</sequence>
<reference evidence="2 3" key="1">
    <citation type="submission" date="2013-07" db="EMBL/GenBank/DDBJ databases">
        <title>Draft genome sequence of Pseudoalteromonas luteoviolacea 2ta16.</title>
        <authorList>
            <person name="Allen E.E."/>
            <person name="Azam F."/>
            <person name="Podell S."/>
        </authorList>
    </citation>
    <scope>NUCLEOTIDE SEQUENCE [LARGE SCALE GENOMIC DNA]</scope>
    <source>
        <strain evidence="2 3">2ta16</strain>
    </source>
</reference>
<feature type="region of interest" description="Disordered" evidence="1">
    <location>
        <begin position="50"/>
        <end position="115"/>
    </location>
</feature>
<evidence type="ECO:0000256" key="1">
    <source>
        <dbReference type="SAM" id="MobiDB-lite"/>
    </source>
</evidence>
<gene>
    <name evidence="2" type="ORF">PL2TA16_04621</name>
</gene>
<organism evidence="2 3">
    <name type="scientific">Pseudoalteromonas luteoviolacea (strain 2ta16)</name>
    <dbReference type="NCBI Taxonomy" id="1353533"/>
    <lineage>
        <taxon>Bacteria</taxon>
        <taxon>Pseudomonadati</taxon>
        <taxon>Pseudomonadota</taxon>
        <taxon>Gammaproteobacteria</taxon>
        <taxon>Alteromonadales</taxon>
        <taxon>Pseudoalteromonadaceae</taxon>
        <taxon>Pseudoalteromonas</taxon>
    </lineage>
</organism>
<evidence type="ECO:0000313" key="2">
    <source>
        <dbReference type="EMBL" id="ESP95065.1"/>
    </source>
</evidence>
<proteinExistence type="predicted"/>
<dbReference type="AlphaFoldDB" id="V4HW73"/>
<dbReference type="Proteomes" id="UP000017820">
    <property type="component" value="Unassembled WGS sequence"/>
</dbReference>
<protein>
    <submittedName>
        <fullName evidence="2">Uncharacterized protein</fullName>
    </submittedName>
</protein>
<name>V4HW73_PSEL2</name>